<comment type="caution">
    <text evidence="1">The sequence shown here is derived from an EMBL/GenBank/DDBJ whole genome shotgun (WGS) entry which is preliminary data.</text>
</comment>
<name>A0ABQ9GJI5_9NEOP</name>
<accession>A0ABQ9GJI5</accession>
<dbReference type="Proteomes" id="UP001159363">
    <property type="component" value="Chromosome 10"/>
</dbReference>
<reference evidence="1 2" key="1">
    <citation type="submission" date="2023-02" db="EMBL/GenBank/DDBJ databases">
        <title>LHISI_Scaffold_Assembly.</title>
        <authorList>
            <person name="Stuart O.P."/>
            <person name="Cleave R."/>
            <person name="Magrath M.J.L."/>
            <person name="Mikheyev A.S."/>
        </authorList>
    </citation>
    <scope>NUCLEOTIDE SEQUENCE [LARGE SCALE GENOMIC DNA]</scope>
    <source>
        <strain evidence="1">Daus_M_001</strain>
        <tissue evidence="1">Leg muscle</tissue>
    </source>
</reference>
<dbReference type="EMBL" id="JARBHB010000011">
    <property type="protein sequence ID" value="KAJ8872168.1"/>
    <property type="molecule type" value="Genomic_DNA"/>
</dbReference>
<keyword evidence="2" id="KW-1185">Reference proteome</keyword>
<dbReference type="PANTHER" id="PTHR47326">
    <property type="entry name" value="TRANSPOSABLE ELEMENT TC3 TRANSPOSASE-LIKE PROTEIN"/>
    <property type="match status" value="1"/>
</dbReference>
<dbReference type="InterPro" id="IPR036397">
    <property type="entry name" value="RNaseH_sf"/>
</dbReference>
<protein>
    <submittedName>
        <fullName evidence="1">Uncharacterized protein</fullName>
    </submittedName>
</protein>
<organism evidence="1 2">
    <name type="scientific">Dryococelus australis</name>
    <dbReference type="NCBI Taxonomy" id="614101"/>
    <lineage>
        <taxon>Eukaryota</taxon>
        <taxon>Metazoa</taxon>
        <taxon>Ecdysozoa</taxon>
        <taxon>Arthropoda</taxon>
        <taxon>Hexapoda</taxon>
        <taxon>Insecta</taxon>
        <taxon>Pterygota</taxon>
        <taxon>Neoptera</taxon>
        <taxon>Polyneoptera</taxon>
        <taxon>Phasmatodea</taxon>
        <taxon>Verophasmatodea</taxon>
        <taxon>Anareolatae</taxon>
        <taxon>Phasmatidae</taxon>
        <taxon>Eurycanthinae</taxon>
        <taxon>Dryococelus</taxon>
    </lineage>
</organism>
<sequence length="277" mass="31531">MQGWGKREVPEKIRQPAARSPHFKIWERPRQESNRLPLGRGGPIAWPARSPGLTPLDYFLWGHMKGVVYQTSVEVLLAWIRSATDLGLPGIGDRVYQNMVRRYRVCVDVSGRHIEPLLFVKANRLGGGEAALPAKRPRPLGVGEDCQEPRKRIMTRGRGVMAAKQQEQKPLPAQMEFLHIGSRTPVDGFLEGSRVRVPPRKPFFRLELCSQDSLQPIYHCDVGALGTTSATLIQERTHYCRQLPAYAKDVTRWTHVYNCVIFAIFVPHCRDSDYLRE</sequence>
<dbReference type="PANTHER" id="PTHR47326:SF1">
    <property type="entry name" value="HTH PSQ-TYPE DOMAIN-CONTAINING PROTEIN"/>
    <property type="match status" value="1"/>
</dbReference>
<proteinExistence type="predicted"/>
<evidence type="ECO:0000313" key="2">
    <source>
        <dbReference type="Proteomes" id="UP001159363"/>
    </source>
</evidence>
<gene>
    <name evidence="1" type="ORF">PR048_025770</name>
</gene>
<evidence type="ECO:0000313" key="1">
    <source>
        <dbReference type="EMBL" id="KAJ8872168.1"/>
    </source>
</evidence>
<dbReference type="Gene3D" id="3.30.420.10">
    <property type="entry name" value="Ribonuclease H-like superfamily/Ribonuclease H"/>
    <property type="match status" value="1"/>
</dbReference>